<dbReference type="Pfam" id="PF00059">
    <property type="entry name" value="Lectin_C"/>
    <property type="match status" value="1"/>
</dbReference>
<feature type="signal peptide" evidence="2">
    <location>
        <begin position="1"/>
        <end position="15"/>
    </location>
</feature>
<comment type="caution">
    <text evidence="4">The sequence shown here is derived from an EMBL/GenBank/DDBJ whole genome shotgun (WGS) entry which is preliminary data.</text>
</comment>
<protein>
    <recommendedName>
        <fullName evidence="3">C-type lectin domain-containing protein</fullName>
    </recommendedName>
</protein>
<dbReference type="SMART" id="SM00034">
    <property type="entry name" value="CLECT"/>
    <property type="match status" value="1"/>
</dbReference>
<dbReference type="STRING" id="53326.A0A016VSH5"/>
<dbReference type="Gene3D" id="3.10.100.10">
    <property type="entry name" value="Mannose-Binding Protein A, subunit A"/>
    <property type="match status" value="1"/>
</dbReference>
<dbReference type="SUPFAM" id="SSF56436">
    <property type="entry name" value="C-type lectin-like"/>
    <property type="match status" value="1"/>
</dbReference>
<dbReference type="PROSITE" id="PS50041">
    <property type="entry name" value="C_TYPE_LECTIN_2"/>
    <property type="match status" value="1"/>
</dbReference>
<feature type="chain" id="PRO_5012678012" description="C-type lectin domain-containing protein" evidence="2">
    <location>
        <begin position="16"/>
        <end position="241"/>
    </location>
</feature>
<dbReference type="InterPro" id="IPR016187">
    <property type="entry name" value="CTDL_fold"/>
</dbReference>
<feature type="domain" description="C-type lectin" evidence="3">
    <location>
        <begin position="110"/>
        <end position="239"/>
    </location>
</feature>
<feature type="compositionally biased region" description="Basic residues" evidence="1">
    <location>
        <begin position="50"/>
        <end position="77"/>
    </location>
</feature>
<organism evidence="4 5">
    <name type="scientific">Ancylostoma ceylanicum</name>
    <dbReference type="NCBI Taxonomy" id="53326"/>
    <lineage>
        <taxon>Eukaryota</taxon>
        <taxon>Metazoa</taxon>
        <taxon>Ecdysozoa</taxon>
        <taxon>Nematoda</taxon>
        <taxon>Chromadorea</taxon>
        <taxon>Rhabditida</taxon>
        <taxon>Rhabditina</taxon>
        <taxon>Rhabditomorpha</taxon>
        <taxon>Strongyloidea</taxon>
        <taxon>Ancylostomatidae</taxon>
        <taxon>Ancylostomatinae</taxon>
        <taxon>Ancylostoma</taxon>
    </lineage>
</organism>
<feature type="region of interest" description="Disordered" evidence="1">
    <location>
        <begin position="22"/>
        <end position="102"/>
    </location>
</feature>
<dbReference type="CDD" id="cd00037">
    <property type="entry name" value="CLECT"/>
    <property type="match status" value="1"/>
</dbReference>
<dbReference type="EMBL" id="JARK01001341">
    <property type="protein sequence ID" value="EYC29987.1"/>
    <property type="molecule type" value="Genomic_DNA"/>
</dbReference>
<evidence type="ECO:0000256" key="1">
    <source>
        <dbReference type="SAM" id="MobiDB-lite"/>
    </source>
</evidence>
<keyword evidence="2" id="KW-0732">Signal</keyword>
<gene>
    <name evidence="4" type="primary">Acey_s0005.g2377</name>
    <name evidence="4" type="ORF">Y032_0005g2377</name>
</gene>
<accession>A0A016VSH5</accession>
<dbReference type="OrthoDB" id="5841082at2759"/>
<evidence type="ECO:0000313" key="5">
    <source>
        <dbReference type="Proteomes" id="UP000024635"/>
    </source>
</evidence>
<dbReference type="Proteomes" id="UP000024635">
    <property type="component" value="Unassembled WGS sequence"/>
</dbReference>
<sequence>MQLVILATIFTLVGAGQIKIEDDSSDKDNKVGPTDQTETTKPLPPVQRRPGIHQRTKTPRQHQRRKHIEIYKPKKSTTTKSETTTERTTKKSRNTATRRATTTTNDWISHLRNSYKVFRNAKNFDDAEMRCRQNGAHLVSIHTEPENQFVHSLTTSGHSIKNWEHFVYIGLRKDLLTNKWYWTDGSKVDFTKWAKNLPDQPAYENCTQLIQDPAPGLKLAQEWKWNDIGCHRPMKYFVCKR</sequence>
<dbReference type="InterPro" id="IPR016186">
    <property type="entry name" value="C-type_lectin-like/link_sf"/>
</dbReference>
<evidence type="ECO:0000313" key="4">
    <source>
        <dbReference type="EMBL" id="EYC29987.1"/>
    </source>
</evidence>
<dbReference type="InterPro" id="IPR001304">
    <property type="entry name" value="C-type_lectin-like"/>
</dbReference>
<dbReference type="PANTHER" id="PTHR22803">
    <property type="entry name" value="MANNOSE, PHOSPHOLIPASE, LECTIN RECEPTOR RELATED"/>
    <property type="match status" value="1"/>
</dbReference>
<keyword evidence="5" id="KW-1185">Reference proteome</keyword>
<evidence type="ECO:0000256" key="2">
    <source>
        <dbReference type="SAM" id="SignalP"/>
    </source>
</evidence>
<name>A0A016VSH5_9BILA</name>
<reference evidence="5" key="1">
    <citation type="journal article" date="2015" name="Nat. Genet.">
        <title>The genome and transcriptome of the zoonotic hookworm Ancylostoma ceylanicum identify infection-specific gene families.</title>
        <authorList>
            <person name="Schwarz E.M."/>
            <person name="Hu Y."/>
            <person name="Antoshechkin I."/>
            <person name="Miller M.M."/>
            <person name="Sternberg P.W."/>
            <person name="Aroian R.V."/>
        </authorList>
    </citation>
    <scope>NUCLEOTIDE SEQUENCE</scope>
    <source>
        <strain evidence="5">HY135</strain>
    </source>
</reference>
<dbReference type="AlphaFoldDB" id="A0A016VSH5"/>
<dbReference type="InterPro" id="IPR050111">
    <property type="entry name" value="C-type_lectin/snaclec_domain"/>
</dbReference>
<proteinExistence type="predicted"/>
<evidence type="ECO:0000259" key="3">
    <source>
        <dbReference type="PROSITE" id="PS50041"/>
    </source>
</evidence>